<dbReference type="GO" id="GO:0005634">
    <property type="term" value="C:nucleus"/>
    <property type="evidence" value="ECO:0007669"/>
    <property type="project" value="UniProtKB-SubCell"/>
</dbReference>
<dbReference type="GO" id="GO:0006261">
    <property type="term" value="P:DNA-templated DNA replication"/>
    <property type="evidence" value="ECO:0007669"/>
    <property type="project" value="TreeGrafter"/>
</dbReference>
<dbReference type="GO" id="GO:0003682">
    <property type="term" value="F:chromatin binding"/>
    <property type="evidence" value="ECO:0007669"/>
    <property type="project" value="TreeGrafter"/>
</dbReference>
<dbReference type="PANTHER" id="PTHR13489:SF0">
    <property type="entry name" value="MINI-CHROMOSOME MAINTENANCE COMPLEX-BINDING PROTEIN"/>
    <property type="match status" value="1"/>
</dbReference>
<organism evidence="3 4">
    <name type="scientific">Apostasia shenzhenica</name>
    <dbReference type="NCBI Taxonomy" id="1088818"/>
    <lineage>
        <taxon>Eukaryota</taxon>
        <taxon>Viridiplantae</taxon>
        <taxon>Streptophyta</taxon>
        <taxon>Embryophyta</taxon>
        <taxon>Tracheophyta</taxon>
        <taxon>Spermatophyta</taxon>
        <taxon>Magnoliopsida</taxon>
        <taxon>Liliopsida</taxon>
        <taxon>Asparagales</taxon>
        <taxon>Orchidaceae</taxon>
        <taxon>Apostasioideae</taxon>
        <taxon>Apostasia</taxon>
    </lineage>
</organism>
<evidence type="ECO:0000313" key="3">
    <source>
        <dbReference type="EMBL" id="PKA51863.1"/>
    </source>
</evidence>
<evidence type="ECO:0000313" key="4">
    <source>
        <dbReference type="Proteomes" id="UP000236161"/>
    </source>
</evidence>
<dbReference type="STRING" id="1088818.A0A2I0A8H4"/>
<dbReference type="PANTHER" id="PTHR13489">
    <property type="entry name" value="MINI-CHROMOSOME MAINTENANCE COMPLEX-BINDING PROTEIN"/>
    <property type="match status" value="1"/>
</dbReference>
<dbReference type="OrthoDB" id="329666at2759"/>
<dbReference type="InterPro" id="IPR019140">
    <property type="entry name" value="MCM_complex-bd"/>
</dbReference>
<protein>
    <submittedName>
        <fullName evidence="3">Mini-chromosome maintenance complex-binding protein</fullName>
    </submittedName>
</protein>
<accession>A0A2I0A8H4</accession>
<sequence>MVGLPYDCLANPLGAVRLTFEKAVAASHDAADPVMALGGRDWGVVDLFRKFLFEEDGLSQVPILDQCSLRWIKPNTLVRYRGMVQDMPGNELYIGAFKDGSTWRTNKFTDVASRPMPPSCQSCFWERRLLLCSPVPGQNSWILETSPPQVVPKFNDNFALQQGEKRRRDANSDPMEENVFDEEMVSSGSKKQREDEYLFQSHSVGPALECSMLEYKSHLEGGSFSCLVKIYDLPESHLKLNDVFEFIGIYTFDSEPVQKNDSGDAIFDLMEDVSMHLPPSKVSLYASLLVVLVCNTDQVPRLHCLISRKLHVQDFLSSSNLPQPLPHVISGIRESLLGHLSAILGNDTVAAQYLLLHLLSKVHGKVDVIAVGRFSLNLTGFTRESSSLFGNQLNIAITNLLPFSEAVPLSVEFLNKAILQPKKNNQTGRLVAGILQLAQGTHLLIDETHLQAGVLNSHGVENVRLLKHLMEWQTVEYDFEFYKLEMPADIQLLILSEGKSNILPADLVLPFCPNCFNKIEKASTEELQVWRWYLATARSLSYSNEPQVQQPSGILQFLQDEVVAAMREDRSLGYQDLSRLLTMAQLLSLSFGETSLSSERWQMVKELEMLRKQRL</sequence>
<evidence type="ECO:0000256" key="1">
    <source>
        <dbReference type="ARBA" id="ARBA00004123"/>
    </source>
</evidence>
<keyword evidence="2" id="KW-0539">Nucleus</keyword>
<dbReference type="EMBL" id="KZ452012">
    <property type="protein sequence ID" value="PKA51863.1"/>
    <property type="molecule type" value="Genomic_DNA"/>
</dbReference>
<gene>
    <name evidence="3" type="primary">ETG1</name>
    <name evidence="3" type="ORF">AXF42_Ash008092</name>
</gene>
<reference evidence="3 4" key="1">
    <citation type="journal article" date="2017" name="Nature">
        <title>The Apostasia genome and the evolution of orchids.</title>
        <authorList>
            <person name="Zhang G.Q."/>
            <person name="Liu K.W."/>
            <person name="Li Z."/>
            <person name="Lohaus R."/>
            <person name="Hsiao Y.Y."/>
            <person name="Niu S.C."/>
            <person name="Wang J.Y."/>
            <person name="Lin Y.C."/>
            <person name="Xu Q."/>
            <person name="Chen L.J."/>
            <person name="Yoshida K."/>
            <person name="Fujiwara S."/>
            <person name="Wang Z.W."/>
            <person name="Zhang Y.Q."/>
            <person name="Mitsuda N."/>
            <person name="Wang M."/>
            <person name="Liu G.H."/>
            <person name="Pecoraro L."/>
            <person name="Huang H.X."/>
            <person name="Xiao X.J."/>
            <person name="Lin M."/>
            <person name="Wu X.Y."/>
            <person name="Wu W.L."/>
            <person name="Chen Y.Y."/>
            <person name="Chang S.B."/>
            <person name="Sakamoto S."/>
            <person name="Ohme-Takagi M."/>
            <person name="Yagi M."/>
            <person name="Zeng S.J."/>
            <person name="Shen C.Y."/>
            <person name="Yeh C.M."/>
            <person name="Luo Y.B."/>
            <person name="Tsai W.C."/>
            <person name="Van de Peer Y."/>
            <person name="Liu Z.J."/>
        </authorList>
    </citation>
    <scope>NUCLEOTIDE SEQUENCE [LARGE SCALE GENOMIC DNA]</scope>
    <source>
        <strain evidence="4">cv. Shenzhen</strain>
        <tissue evidence="3">Stem</tissue>
    </source>
</reference>
<name>A0A2I0A8H4_9ASPA</name>
<dbReference type="Pfam" id="PF09739">
    <property type="entry name" value="MCM_bind"/>
    <property type="match status" value="1"/>
</dbReference>
<comment type="subcellular location">
    <subcellularLocation>
        <location evidence="1">Nucleus</location>
    </subcellularLocation>
</comment>
<proteinExistence type="predicted"/>
<evidence type="ECO:0000256" key="2">
    <source>
        <dbReference type="ARBA" id="ARBA00023242"/>
    </source>
</evidence>
<dbReference type="AlphaFoldDB" id="A0A2I0A8H4"/>
<keyword evidence="4" id="KW-1185">Reference proteome</keyword>
<dbReference type="Proteomes" id="UP000236161">
    <property type="component" value="Unassembled WGS sequence"/>
</dbReference>